<proteinExistence type="predicted"/>
<comment type="caution">
    <text evidence="2">The sequence shown here is derived from an EMBL/GenBank/DDBJ whole genome shotgun (WGS) entry which is preliminary data.</text>
</comment>
<evidence type="ECO:0000256" key="1">
    <source>
        <dbReference type="SAM" id="Phobius"/>
    </source>
</evidence>
<accession>A0A2V3IK81</accession>
<dbReference type="Proteomes" id="UP000247409">
    <property type="component" value="Unassembled WGS sequence"/>
</dbReference>
<keyword evidence="1" id="KW-1133">Transmembrane helix</keyword>
<reference evidence="2 3" key="1">
    <citation type="journal article" date="2018" name="Mol. Biol. Evol.">
        <title>Analysis of the draft genome of the red seaweed Gracilariopsis chorda provides insights into genome size evolution in Rhodophyta.</title>
        <authorList>
            <person name="Lee J."/>
            <person name="Yang E.C."/>
            <person name="Graf L."/>
            <person name="Yang J.H."/>
            <person name="Qiu H."/>
            <person name="Zel Zion U."/>
            <person name="Chan C.X."/>
            <person name="Stephens T.G."/>
            <person name="Weber A.P.M."/>
            <person name="Boo G.H."/>
            <person name="Boo S.M."/>
            <person name="Kim K.M."/>
            <person name="Shin Y."/>
            <person name="Jung M."/>
            <person name="Lee S.J."/>
            <person name="Yim H.S."/>
            <person name="Lee J.H."/>
            <person name="Bhattacharya D."/>
            <person name="Yoon H.S."/>
        </authorList>
    </citation>
    <scope>NUCLEOTIDE SEQUENCE [LARGE SCALE GENOMIC DNA]</scope>
    <source>
        <strain evidence="2 3">SKKU-2015</strain>
        <tissue evidence="2">Whole body</tissue>
    </source>
</reference>
<evidence type="ECO:0000313" key="3">
    <source>
        <dbReference type="Proteomes" id="UP000247409"/>
    </source>
</evidence>
<keyword evidence="3" id="KW-1185">Reference proteome</keyword>
<sequence length="421" mass="46931">MNNFVYRVRAVPEGVIIPLRPLTTQLIFTVIMAVSEIVFASAVLVLHALAECHVLKKGKALSVKSNGHRIRVINVLALLMFVGLEVLLSVYTVGTDTAVNSEQNCVRLFRRNVSGTEFDILDKWANHESIFFGCLRPGLNQTISVSGGSYSLDSGWVQCNEGTLLSYRHFAVSTEMFTGRELEQKKCDEIRCAGMFFEQGSMFSEQGSMFFSHSLNVTETFQGTVAGRRTNLSFTPSAAELEVMTDMLLTLYRMGISNEHELRRVVFSLVREQRCSMITFLRRHTVLPVWMLTLTALLCALSMVAFAAAQLGKGWVFFDMRDPAHWSRKASSPHARGGIATELDTTELDAAHLKLYGSGAQREVRVVGSAYASREEDPYAQTWTGYLAADSRYAELPRPAFVLRACECSSRTRVSSLDDVK</sequence>
<evidence type="ECO:0000313" key="2">
    <source>
        <dbReference type="EMBL" id="PXF42453.1"/>
    </source>
</evidence>
<feature type="transmembrane region" description="Helical" evidence="1">
    <location>
        <begin position="70"/>
        <end position="91"/>
    </location>
</feature>
<protein>
    <submittedName>
        <fullName evidence="2">Uncharacterized protein</fullName>
    </submittedName>
</protein>
<name>A0A2V3IK81_9FLOR</name>
<dbReference type="EMBL" id="NBIV01000163">
    <property type="protein sequence ID" value="PXF42453.1"/>
    <property type="molecule type" value="Genomic_DNA"/>
</dbReference>
<organism evidence="2 3">
    <name type="scientific">Gracilariopsis chorda</name>
    <dbReference type="NCBI Taxonomy" id="448386"/>
    <lineage>
        <taxon>Eukaryota</taxon>
        <taxon>Rhodophyta</taxon>
        <taxon>Florideophyceae</taxon>
        <taxon>Rhodymeniophycidae</taxon>
        <taxon>Gracilariales</taxon>
        <taxon>Gracilariaceae</taxon>
        <taxon>Gracilariopsis</taxon>
    </lineage>
</organism>
<keyword evidence="1" id="KW-0472">Membrane</keyword>
<feature type="transmembrane region" description="Helical" evidence="1">
    <location>
        <begin position="26"/>
        <end position="49"/>
    </location>
</feature>
<dbReference type="AlphaFoldDB" id="A0A2V3IK81"/>
<keyword evidence="1" id="KW-0812">Transmembrane</keyword>
<feature type="transmembrane region" description="Helical" evidence="1">
    <location>
        <begin position="287"/>
        <end position="311"/>
    </location>
</feature>
<gene>
    <name evidence="2" type="ORF">BWQ96_07831</name>
</gene>